<accession>B5GTH8</accession>
<evidence type="ECO:0000259" key="2">
    <source>
        <dbReference type="SMART" id="SM00894"/>
    </source>
</evidence>
<feature type="compositionally biased region" description="Low complexity" evidence="1">
    <location>
        <begin position="101"/>
        <end position="110"/>
    </location>
</feature>
<feature type="region of interest" description="Disordered" evidence="1">
    <location>
        <begin position="67"/>
        <end position="110"/>
    </location>
</feature>
<evidence type="ECO:0000256" key="1">
    <source>
        <dbReference type="SAM" id="MobiDB-lite"/>
    </source>
</evidence>
<keyword evidence="4" id="KW-1185">Reference proteome</keyword>
<protein>
    <submittedName>
        <fullName evidence="3">Excalibur domain protein</fullName>
    </submittedName>
</protein>
<dbReference type="RefSeq" id="WP_003955062.1">
    <property type="nucleotide sequence ID" value="NZ_CM000913.1"/>
</dbReference>
<dbReference type="SMART" id="SM00894">
    <property type="entry name" value="Excalibur"/>
    <property type="match status" value="1"/>
</dbReference>
<dbReference type="Proteomes" id="UP000002357">
    <property type="component" value="Chromosome"/>
</dbReference>
<feature type="region of interest" description="Disordered" evidence="1">
    <location>
        <begin position="133"/>
        <end position="158"/>
    </location>
</feature>
<dbReference type="InterPro" id="IPR008613">
    <property type="entry name" value="Excalibur_Ca-bd_domain"/>
</dbReference>
<dbReference type="eggNOG" id="COG3064">
    <property type="taxonomic scope" value="Bacteria"/>
</dbReference>
<sequence>MAPPPEFQPAPPQRPLWKMKRLYAGGALVMLLGFGCGATASGDDATSASAKSRPGPTTTVRATVTATATAPAAPAPRTTITEPGPTVTVTATKTAKPRAYSGGTTTDTGDTATDSGANVYYRNCAAARAAGAAPVHRGDPGYGRHLDRDNDGTGCDWG</sequence>
<evidence type="ECO:0000313" key="3">
    <source>
        <dbReference type="EMBL" id="EFG07757.1"/>
    </source>
</evidence>
<dbReference type="KEGG" id="sclf:BB341_15085"/>
<dbReference type="AlphaFoldDB" id="B5GTH8"/>
<dbReference type="GeneID" id="93730762"/>
<feature type="domain" description="Excalibur calcium-binding" evidence="2">
    <location>
        <begin position="120"/>
        <end position="156"/>
    </location>
</feature>
<dbReference type="Pfam" id="PF05901">
    <property type="entry name" value="Excalibur"/>
    <property type="match status" value="1"/>
</dbReference>
<evidence type="ECO:0000313" key="4">
    <source>
        <dbReference type="Proteomes" id="UP000002357"/>
    </source>
</evidence>
<gene>
    <name evidence="3" type="ORF">SCLAV_2685</name>
</gene>
<reference evidence="3 4" key="1">
    <citation type="journal article" date="2010" name="Genome Biol. Evol.">
        <title>The sequence of a 1.8-mb bacterial linear plasmid reveals a rich evolutionary reservoir of secondary metabolic pathways.</title>
        <authorList>
            <person name="Medema M.H."/>
            <person name="Trefzer A."/>
            <person name="Kovalchuk A."/>
            <person name="van den Berg M."/>
            <person name="Mueller U."/>
            <person name="Heijne W."/>
            <person name="Wu L."/>
            <person name="Alam M.T."/>
            <person name="Ronning C.M."/>
            <person name="Nierman W.C."/>
            <person name="Bovenberg R.A.L."/>
            <person name="Breitling R."/>
            <person name="Takano E."/>
        </authorList>
    </citation>
    <scope>NUCLEOTIDE SEQUENCE [LARGE SCALE GENOMIC DNA]</scope>
    <source>
        <strain evidence="4">ATCC 27064 / DSM 738 / JCM 4710 / NBRC 13307 / NCIMB 12785 / NRRL 3585 / VKM Ac-602</strain>
    </source>
</reference>
<proteinExistence type="predicted"/>
<organism evidence="3 4">
    <name type="scientific">Streptomyces clavuligerus</name>
    <dbReference type="NCBI Taxonomy" id="1901"/>
    <lineage>
        <taxon>Bacteria</taxon>
        <taxon>Bacillati</taxon>
        <taxon>Actinomycetota</taxon>
        <taxon>Actinomycetes</taxon>
        <taxon>Kitasatosporales</taxon>
        <taxon>Streptomycetaceae</taxon>
        <taxon>Streptomyces</taxon>
    </lineage>
</organism>
<dbReference type="EMBL" id="CM000913">
    <property type="protein sequence ID" value="EFG07757.1"/>
    <property type="molecule type" value="Genomic_DNA"/>
</dbReference>
<feature type="compositionally biased region" description="Basic and acidic residues" evidence="1">
    <location>
        <begin position="136"/>
        <end position="151"/>
    </location>
</feature>
<name>B5GTH8_STRCL</name>
<dbReference type="STRING" id="1901.BB341_15085"/>
<feature type="compositionally biased region" description="Low complexity" evidence="1">
    <location>
        <begin position="67"/>
        <end position="94"/>
    </location>
</feature>